<feature type="signal peptide" evidence="1">
    <location>
        <begin position="1"/>
        <end position="26"/>
    </location>
</feature>
<dbReference type="OrthoDB" id="547549at2759"/>
<sequence length="197" mass="21010">MPWYYLPSVHLPFLALLLSLMLACSTQETDKKAQPAPPTTIITAEGSSDQVLALPAPPADGEGGASVPTLTVGGGKVALDALGPAIGLRHGVPDAWAAHVLIGLHMVPFIAARVVSAHVWSLTDVAEDGTLRRIANWATLSEHERQVALRRIGQRNQVDGNGKASYNATWGQKGRLRMLDAACCPELKAIVWRIAWG</sequence>
<dbReference type="eggNOG" id="ENOG502RRF8">
    <property type="taxonomic scope" value="Eukaryota"/>
</dbReference>
<reference evidence="2 3" key="1">
    <citation type="journal article" date="2010" name="Science">
        <title>Genomic analysis of organismal complexity in the multicellular green alga Volvox carteri.</title>
        <authorList>
            <person name="Prochnik S.E."/>
            <person name="Umen J."/>
            <person name="Nedelcu A.M."/>
            <person name="Hallmann A."/>
            <person name="Miller S.M."/>
            <person name="Nishii I."/>
            <person name="Ferris P."/>
            <person name="Kuo A."/>
            <person name="Mitros T."/>
            <person name="Fritz-Laylin L.K."/>
            <person name="Hellsten U."/>
            <person name="Chapman J."/>
            <person name="Simakov O."/>
            <person name="Rensing S.A."/>
            <person name="Terry A."/>
            <person name="Pangilinan J."/>
            <person name="Kapitonov V."/>
            <person name="Jurka J."/>
            <person name="Salamov A."/>
            <person name="Shapiro H."/>
            <person name="Schmutz J."/>
            <person name="Grimwood J."/>
            <person name="Lindquist E."/>
            <person name="Lucas S."/>
            <person name="Grigoriev I.V."/>
            <person name="Schmitt R."/>
            <person name="Kirk D."/>
            <person name="Rokhsar D.S."/>
        </authorList>
    </citation>
    <scope>NUCLEOTIDE SEQUENCE [LARGE SCALE GENOMIC DNA]</scope>
    <source>
        <strain evidence="3">f. Nagariensis / Eve</strain>
    </source>
</reference>
<name>D8TTZ3_VOLCA</name>
<evidence type="ECO:0000256" key="1">
    <source>
        <dbReference type="SAM" id="SignalP"/>
    </source>
</evidence>
<accession>D8TTZ3</accession>
<keyword evidence="1" id="KW-0732">Signal</keyword>
<dbReference type="Proteomes" id="UP000001058">
    <property type="component" value="Unassembled WGS sequence"/>
</dbReference>
<feature type="chain" id="PRO_5003123877" evidence="1">
    <location>
        <begin position="27"/>
        <end position="197"/>
    </location>
</feature>
<dbReference type="RefSeq" id="XP_002949847.1">
    <property type="nucleotide sequence ID" value="XM_002949801.1"/>
</dbReference>
<dbReference type="AlphaFoldDB" id="D8TTZ3"/>
<gene>
    <name evidence="2" type="ORF">VOLCADRAFT_90288</name>
</gene>
<evidence type="ECO:0000313" key="3">
    <source>
        <dbReference type="Proteomes" id="UP000001058"/>
    </source>
</evidence>
<protein>
    <submittedName>
        <fullName evidence="2">Uncharacterized protein</fullName>
    </submittedName>
</protein>
<dbReference type="EMBL" id="GL378337">
    <property type="protein sequence ID" value="EFJ48950.1"/>
    <property type="molecule type" value="Genomic_DNA"/>
</dbReference>
<dbReference type="PANTHER" id="PTHR39474">
    <property type="entry name" value="UNNAMED PRODUCT"/>
    <property type="match status" value="1"/>
</dbReference>
<keyword evidence="3" id="KW-1185">Reference proteome</keyword>
<dbReference type="GeneID" id="9619194"/>
<dbReference type="InParanoid" id="D8TTZ3"/>
<dbReference type="KEGG" id="vcn:VOLCADRAFT_90288"/>
<evidence type="ECO:0000313" key="2">
    <source>
        <dbReference type="EMBL" id="EFJ48950.1"/>
    </source>
</evidence>
<dbReference type="PANTHER" id="PTHR39474:SF1">
    <property type="entry name" value="FUNGAL SPECIFIC TRANSCRIPTION FACTOR"/>
    <property type="match status" value="1"/>
</dbReference>
<organism evidence="3">
    <name type="scientific">Volvox carteri f. nagariensis</name>
    <dbReference type="NCBI Taxonomy" id="3068"/>
    <lineage>
        <taxon>Eukaryota</taxon>
        <taxon>Viridiplantae</taxon>
        <taxon>Chlorophyta</taxon>
        <taxon>core chlorophytes</taxon>
        <taxon>Chlorophyceae</taxon>
        <taxon>CS clade</taxon>
        <taxon>Chlamydomonadales</taxon>
        <taxon>Volvocaceae</taxon>
        <taxon>Volvox</taxon>
    </lineage>
</organism>
<proteinExistence type="predicted"/>